<protein>
    <submittedName>
        <fullName evidence="1">Uncharacterized protein</fullName>
    </submittedName>
</protein>
<dbReference type="AlphaFoldDB" id="M4BWV2"/>
<evidence type="ECO:0000313" key="2">
    <source>
        <dbReference type="Proteomes" id="UP000011713"/>
    </source>
</evidence>
<sequence length="193" mass="22159">MHRPGTIQASGLFESRRERTNDGMDELSGSAVVYHFSTIEGICLSRLYSYQLSRLSLGYRLQVKPAQRNLEAVYKCLTLAGDNINFVILKSCCLFLVRDERIWLSTAQPKRQYPSCALHCIQPEPGNSSNLLTKQVFTLLHHWCLHRACSSFFLYTGDRIVFHPIVPLLMRFQAHTHLPVVILGYSFYCETEE</sequence>
<dbReference type="EMBL" id="JH598007">
    <property type="status" value="NOT_ANNOTATED_CDS"/>
    <property type="molecule type" value="Genomic_DNA"/>
</dbReference>
<reference evidence="2" key="1">
    <citation type="journal article" date="2010" name="Science">
        <title>Signatures of adaptation to obligate biotrophy in the Hyaloperonospora arabidopsidis genome.</title>
        <authorList>
            <person name="Baxter L."/>
            <person name="Tripathy S."/>
            <person name="Ishaque N."/>
            <person name="Boot N."/>
            <person name="Cabral A."/>
            <person name="Kemen E."/>
            <person name="Thines M."/>
            <person name="Ah-Fong A."/>
            <person name="Anderson R."/>
            <person name="Badejoko W."/>
            <person name="Bittner-Eddy P."/>
            <person name="Boore J.L."/>
            <person name="Chibucos M.C."/>
            <person name="Coates M."/>
            <person name="Dehal P."/>
            <person name="Delehaunty K."/>
            <person name="Dong S."/>
            <person name="Downton P."/>
            <person name="Dumas B."/>
            <person name="Fabro G."/>
            <person name="Fronick C."/>
            <person name="Fuerstenberg S.I."/>
            <person name="Fulton L."/>
            <person name="Gaulin E."/>
            <person name="Govers F."/>
            <person name="Hughes L."/>
            <person name="Humphray S."/>
            <person name="Jiang R.H."/>
            <person name="Judelson H."/>
            <person name="Kamoun S."/>
            <person name="Kyung K."/>
            <person name="Meijer H."/>
            <person name="Minx P."/>
            <person name="Morris P."/>
            <person name="Nelson J."/>
            <person name="Phuntumart V."/>
            <person name="Qutob D."/>
            <person name="Rehmany A."/>
            <person name="Rougon-Cardoso A."/>
            <person name="Ryden P."/>
            <person name="Torto-Alalibo T."/>
            <person name="Studholme D."/>
            <person name="Wang Y."/>
            <person name="Win J."/>
            <person name="Wood J."/>
            <person name="Clifton S.W."/>
            <person name="Rogers J."/>
            <person name="Van den Ackerveken G."/>
            <person name="Jones J.D."/>
            <person name="McDowell J.M."/>
            <person name="Beynon J."/>
            <person name="Tyler B.M."/>
        </authorList>
    </citation>
    <scope>NUCLEOTIDE SEQUENCE [LARGE SCALE GENOMIC DNA]</scope>
    <source>
        <strain evidence="2">Emoy2</strain>
    </source>
</reference>
<reference evidence="1" key="2">
    <citation type="submission" date="2015-06" db="UniProtKB">
        <authorList>
            <consortium name="EnsemblProtists"/>
        </authorList>
    </citation>
    <scope>IDENTIFICATION</scope>
    <source>
        <strain evidence="1">Emoy2</strain>
    </source>
</reference>
<organism evidence="1 2">
    <name type="scientific">Hyaloperonospora arabidopsidis (strain Emoy2)</name>
    <name type="common">Downy mildew agent</name>
    <name type="synonym">Peronospora arabidopsidis</name>
    <dbReference type="NCBI Taxonomy" id="559515"/>
    <lineage>
        <taxon>Eukaryota</taxon>
        <taxon>Sar</taxon>
        <taxon>Stramenopiles</taxon>
        <taxon>Oomycota</taxon>
        <taxon>Peronosporomycetes</taxon>
        <taxon>Peronosporales</taxon>
        <taxon>Peronosporaceae</taxon>
        <taxon>Hyaloperonospora</taxon>
    </lineage>
</organism>
<dbReference type="InParanoid" id="M4BWV2"/>
<proteinExistence type="predicted"/>
<dbReference type="EnsemblProtists" id="HpaT811003">
    <property type="protein sequence ID" value="HpaP811003"/>
    <property type="gene ID" value="HpaG811003"/>
</dbReference>
<dbReference type="VEuPathDB" id="FungiDB:HpaG811003"/>
<accession>M4BWV2</accession>
<name>M4BWV2_HYAAE</name>
<dbReference type="HOGENOM" id="CLU_1411252_0_0_1"/>
<dbReference type="Proteomes" id="UP000011713">
    <property type="component" value="Unassembled WGS sequence"/>
</dbReference>
<evidence type="ECO:0000313" key="1">
    <source>
        <dbReference type="EnsemblProtists" id="HpaP811003"/>
    </source>
</evidence>
<keyword evidence="2" id="KW-1185">Reference proteome</keyword>